<dbReference type="Proteomes" id="UP001497482">
    <property type="component" value="Chromosome 18"/>
</dbReference>
<protein>
    <submittedName>
        <fullName evidence="2">Uncharacterized protein</fullName>
    </submittedName>
</protein>
<feature type="compositionally biased region" description="Polar residues" evidence="1">
    <location>
        <begin position="46"/>
        <end position="57"/>
    </location>
</feature>
<name>A0AAV2KN14_KNICA</name>
<keyword evidence="3" id="KW-1185">Reference proteome</keyword>
<evidence type="ECO:0000313" key="2">
    <source>
        <dbReference type="EMBL" id="CAL1588837.1"/>
    </source>
</evidence>
<evidence type="ECO:0000313" key="3">
    <source>
        <dbReference type="Proteomes" id="UP001497482"/>
    </source>
</evidence>
<dbReference type="EMBL" id="OZ035840">
    <property type="protein sequence ID" value="CAL1588837.1"/>
    <property type="molecule type" value="Genomic_DNA"/>
</dbReference>
<reference evidence="2 3" key="1">
    <citation type="submission" date="2024-04" db="EMBL/GenBank/DDBJ databases">
        <authorList>
            <person name="Waldvogel A.-M."/>
            <person name="Schoenle A."/>
        </authorList>
    </citation>
    <scope>NUCLEOTIDE SEQUENCE [LARGE SCALE GENOMIC DNA]</scope>
</reference>
<organism evidence="2 3">
    <name type="scientific">Knipowitschia caucasica</name>
    <name type="common">Caucasian dwarf goby</name>
    <name type="synonym">Pomatoschistus caucasicus</name>
    <dbReference type="NCBI Taxonomy" id="637954"/>
    <lineage>
        <taxon>Eukaryota</taxon>
        <taxon>Metazoa</taxon>
        <taxon>Chordata</taxon>
        <taxon>Craniata</taxon>
        <taxon>Vertebrata</taxon>
        <taxon>Euteleostomi</taxon>
        <taxon>Actinopterygii</taxon>
        <taxon>Neopterygii</taxon>
        <taxon>Teleostei</taxon>
        <taxon>Neoteleostei</taxon>
        <taxon>Acanthomorphata</taxon>
        <taxon>Gobiaria</taxon>
        <taxon>Gobiiformes</taxon>
        <taxon>Gobioidei</taxon>
        <taxon>Gobiidae</taxon>
        <taxon>Gobiinae</taxon>
        <taxon>Knipowitschia</taxon>
    </lineage>
</organism>
<feature type="compositionally biased region" description="Basic and acidic residues" evidence="1">
    <location>
        <begin position="61"/>
        <end position="72"/>
    </location>
</feature>
<gene>
    <name evidence="2" type="ORF">KC01_LOCUS18558</name>
</gene>
<evidence type="ECO:0000256" key="1">
    <source>
        <dbReference type="SAM" id="MobiDB-lite"/>
    </source>
</evidence>
<dbReference type="AlphaFoldDB" id="A0AAV2KN14"/>
<proteinExistence type="predicted"/>
<accession>A0AAV2KN14</accession>
<sequence>MKNIYTSVKISLGVQEARVTLRISVITSSVSPGYREPAPLPKSATAALSNKSDSLMTHNDPCQRGDATESEA</sequence>
<feature type="region of interest" description="Disordered" evidence="1">
    <location>
        <begin position="32"/>
        <end position="72"/>
    </location>
</feature>